<dbReference type="Proteomes" id="UP000280668">
    <property type="component" value="Unassembled WGS sequence"/>
</dbReference>
<dbReference type="EMBL" id="RKHK01000001">
    <property type="protein sequence ID" value="ROR73920.1"/>
    <property type="molecule type" value="Genomic_DNA"/>
</dbReference>
<sequence length="212" mass="22209">MGMIGPAPGSPTRAELEIKRSRFLTLIARADSEDKARAVVAAARREFPDAGHHCSAFIVPAPGGHPIERSSDDGEPAGTAGMPILEALRGSGMECVVAVVVRYFGGIKLGTGGLVRAYRDAVAAALPQVPRVRAVRRSLFRLELPHTEAGRLESELRARGVDVVGTDFGASGVTLTLATAEAAALEDLIASLTSAAYSPVRAGEQISEEKVR</sequence>
<dbReference type="Pfam" id="PF09186">
    <property type="entry name" value="DUF1949"/>
    <property type="match status" value="1"/>
</dbReference>
<dbReference type="GO" id="GO:0005737">
    <property type="term" value="C:cytoplasm"/>
    <property type="evidence" value="ECO:0007669"/>
    <property type="project" value="TreeGrafter"/>
</dbReference>
<reference evidence="4 5" key="1">
    <citation type="submission" date="2018-11" db="EMBL/GenBank/DDBJ databases">
        <title>Sequencing the genomes of 1000 actinobacteria strains.</title>
        <authorList>
            <person name="Klenk H.-P."/>
        </authorList>
    </citation>
    <scope>NUCLEOTIDE SEQUENCE [LARGE SCALE GENOMIC DNA]</scope>
    <source>
        <strain evidence="4 5">DSM 11294</strain>
    </source>
</reference>
<protein>
    <submittedName>
        <fullName evidence="4">Putative YigZ family protein</fullName>
    </submittedName>
</protein>
<dbReference type="Gene3D" id="3.30.230.30">
    <property type="entry name" value="Impact, N-terminal domain"/>
    <property type="match status" value="1"/>
</dbReference>
<evidence type="ECO:0000313" key="5">
    <source>
        <dbReference type="Proteomes" id="UP000280668"/>
    </source>
</evidence>
<dbReference type="PANTHER" id="PTHR16301">
    <property type="entry name" value="IMPACT-RELATED"/>
    <property type="match status" value="1"/>
</dbReference>
<evidence type="ECO:0000259" key="2">
    <source>
        <dbReference type="Pfam" id="PF01205"/>
    </source>
</evidence>
<dbReference type="InterPro" id="IPR020569">
    <property type="entry name" value="UPF0029_Impact_CS"/>
</dbReference>
<accession>A0A3N2BFC8</accession>
<dbReference type="RefSeq" id="WP_123304279.1">
    <property type="nucleotide sequence ID" value="NZ_RKHK01000001.1"/>
</dbReference>
<dbReference type="Pfam" id="PF01205">
    <property type="entry name" value="Impact_N"/>
    <property type="match status" value="1"/>
</dbReference>
<proteinExistence type="inferred from homology"/>
<name>A0A3N2BFC8_9MICO</name>
<evidence type="ECO:0000256" key="1">
    <source>
        <dbReference type="ARBA" id="ARBA00007665"/>
    </source>
</evidence>
<organism evidence="4 5">
    <name type="scientific">Bogoriella caseilytica</name>
    <dbReference type="NCBI Taxonomy" id="56055"/>
    <lineage>
        <taxon>Bacteria</taxon>
        <taxon>Bacillati</taxon>
        <taxon>Actinomycetota</taxon>
        <taxon>Actinomycetes</taxon>
        <taxon>Micrococcales</taxon>
        <taxon>Bogoriellaceae</taxon>
        <taxon>Bogoriella</taxon>
    </lineage>
</organism>
<dbReference type="InterPro" id="IPR001498">
    <property type="entry name" value="Impact_N"/>
</dbReference>
<feature type="domain" description="Impact N-terminal" evidence="2">
    <location>
        <begin position="19"/>
        <end position="126"/>
    </location>
</feature>
<feature type="domain" description="UPF0029" evidence="3">
    <location>
        <begin position="142"/>
        <end position="195"/>
    </location>
</feature>
<dbReference type="AlphaFoldDB" id="A0A3N2BFC8"/>
<dbReference type="GO" id="GO:0006446">
    <property type="term" value="P:regulation of translational initiation"/>
    <property type="evidence" value="ECO:0007669"/>
    <property type="project" value="TreeGrafter"/>
</dbReference>
<comment type="similarity">
    <text evidence="1">Belongs to the IMPACT family.</text>
</comment>
<dbReference type="SUPFAM" id="SSF54211">
    <property type="entry name" value="Ribosomal protein S5 domain 2-like"/>
    <property type="match status" value="1"/>
</dbReference>
<gene>
    <name evidence="4" type="ORF">EDD31_2315</name>
</gene>
<dbReference type="PROSITE" id="PS00910">
    <property type="entry name" value="UPF0029"/>
    <property type="match status" value="1"/>
</dbReference>
<dbReference type="InterPro" id="IPR036956">
    <property type="entry name" value="Impact_N_sf"/>
</dbReference>
<dbReference type="InterPro" id="IPR015269">
    <property type="entry name" value="UPF0029_Impact_C"/>
</dbReference>
<dbReference type="OrthoDB" id="9813771at2"/>
<dbReference type="InterPro" id="IPR023582">
    <property type="entry name" value="Impact"/>
</dbReference>
<dbReference type="PANTHER" id="PTHR16301:SF20">
    <property type="entry name" value="IMPACT FAMILY MEMBER YIGZ"/>
    <property type="match status" value="1"/>
</dbReference>
<comment type="caution">
    <text evidence="4">The sequence shown here is derived from an EMBL/GenBank/DDBJ whole genome shotgun (WGS) entry which is preliminary data.</text>
</comment>
<dbReference type="InterPro" id="IPR020568">
    <property type="entry name" value="Ribosomal_Su5_D2-typ_SF"/>
</dbReference>
<evidence type="ECO:0000313" key="4">
    <source>
        <dbReference type="EMBL" id="ROR73920.1"/>
    </source>
</evidence>
<evidence type="ECO:0000259" key="3">
    <source>
        <dbReference type="Pfam" id="PF09186"/>
    </source>
</evidence>
<keyword evidence="5" id="KW-1185">Reference proteome</keyword>